<dbReference type="STRING" id="709032.Sulku_1988"/>
<evidence type="ECO:0000256" key="1">
    <source>
        <dbReference type="SAM" id="SignalP"/>
    </source>
</evidence>
<sequence length="139" mass="15192">MKKILSIALILGSVALMACPMQSGGMMCGSGGGMMQKCECDTKTLPPMMEKLDLNDKQKEQISKIREEGKAFHNKQREKMMSVLTSEQRAKLEGMQMMMGQNGSKNCPIKGEMKGMNMGEGPMGGMKMNGMGCKNCPQK</sequence>
<organism evidence="2 3">
    <name type="scientific">Sulfuricurvum kujiense (strain ATCC BAA-921 / DSM 16994 / JCM 11577 / YK-1)</name>
    <dbReference type="NCBI Taxonomy" id="709032"/>
    <lineage>
        <taxon>Bacteria</taxon>
        <taxon>Pseudomonadati</taxon>
        <taxon>Campylobacterota</taxon>
        <taxon>Epsilonproteobacteria</taxon>
        <taxon>Campylobacterales</taxon>
        <taxon>Sulfurimonadaceae</taxon>
        <taxon>Sulfuricurvum</taxon>
    </lineage>
</organism>
<name>E4U2G1_SULKY</name>
<dbReference type="OrthoDB" id="9967862at2"/>
<dbReference type="HOGENOM" id="CLU_1844078_0_0_7"/>
<dbReference type="EMBL" id="CP002355">
    <property type="protein sequence ID" value="ADR34648.1"/>
    <property type="molecule type" value="Genomic_DNA"/>
</dbReference>
<keyword evidence="1" id="KW-0732">Signal</keyword>
<feature type="signal peptide" evidence="1">
    <location>
        <begin position="1"/>
        <end position="18"/>
    </location>
</feature>
<dbReference type="RefSeq" id="WP_013460845.1">
    <property type="nucleotide sequence ID" value="NC_014762.1"/>
</dbReference>
<gene>
    <name evidence="2" type="ordered locus">Sulku_1988</name>
</gene>
<proteinExistence type="predicted"/>
<feature type="chain" id="PRO_5005673749" description="Periplasmic heavy metal sensor" evidence="1">
    <location>
        <begin position="19"/>
        <end position="139"/>
    </location>
</feature>
<evidence type="ECO:0000313" key="3">
    <source>
        <dbReference type="Proteomes" id="UP000008721"/>
    </source>
</evidence>
<dbReference type="Proteomes" id="UP000008721">
    <property type="component" value="Chromosome"/>
</dbReference>
<accession>E4U2G1</accession>
<dbReference type="KEGG" id="sku:Sulku_1988"/>
<protein>
    <recommendedName>
        <fullName evidence="4">Periplasmic heavy metal sensor</fullName>
    </recommendedName>
</protein>
<keyword evidence="3" id="KW-1185">Reference proteome</keyword>
<dbReference type="PROSITE" id="PS51257">
    <property type="entry name" value="PROKAR_LIPOPROTEIN"/>
    <property type="match status" value="1"/>
</dbReference>
<reference evidence="2 3" key="1">
    <citation type="journal article" date="2012" name="Stand. Genomic Sci.">
        <title>Complete genome sequence of the sulfur compounds oxidizing chemolithoautotroph Sulfuricurvum kujiense type strain (YK-1(T)).</title>
        <authorList>
            <person name="Han C."/>
            <person name="Kotsyurbenko O."/>
            <person name="Chertkov O."/>
            <person name="Held B."/>
            <person name="Lapidus A."/>
            <person name="Nolan M."/>
            <person name="Lucas S."/>
            <person name="Hammon N."/>
            <person name="Deshpande S."/>
            <person name="Cheng J.F."/>
            <person name="Tapia R."/>
            <person name="Goodwin L.A."/>
            <person name="Pitluck S."/>
            <person name="Liolios K."/>
            <person name="Pagani I."/>
            <person name="Ivanova N."/>
            <person name="Mavromatis K."/>
            <person name="Mikhailova N."/>
            <person name="Pati A."/>
            <person name="Chen A."/>
            <person name="Palaniappan K."/>
            <person name="Land M."/>
            <person name="Hauser L."/>
            <person name="Chang Y.J."/>
            <person name="Jeffries C.D."/>
            <person name="Brambilla E.M."/>
            <person name="Rohde M."/>
            <person name="Spring S."/>
            <person name="Sikorski J."/>
            <person name="Goker M."/>
            <person name="Woyke T."/>
            <person name="Bristow J."/>
            <person name="Eisen J.A."/>
            <person name="Markowitz V."/>
            <person name="Hugenholtz P."/>
            <person name="Kyrpides N.C."/>
            <person name="Klenk H.P."/>
            <person name="Detter J.C."/>
        </authorList>
    </citation>
    <scope>NUCLEOTIDE SEQUENCE [LARGE SCALE GENOMIC DNA]</scope>
    <source>
        <strain evidence="3">ATCC BAA-921 / DSM 16994 / JCM 11577 / YK-1</strain>
    </source>
</reference>
<evidence type="ECO:0000313" key="2">
    <source>
        <dbReference type="EMBL" id="ADR34648.1"/>
    </source>
</evidence>
<evidence type="ECO:0008006" key="4">
    <source>
        <dbReference type="Google" id="ProtNLM"/>
    </source>
</evidence>
<dbReference type="AlphaFoldDB" id="E4U2G1"/>